<dbReference type="AlphaFoldDB" id="W3XJ15"/>
<keyword evidence="3" id="KW-1185">Reference proteome</keyword>
<dbReference type="eggNOG" id="ENOG502SJXQ">
    <property type="taxonomic scope" value="Eukaryota"/>
</dbReference>
<dbReference type="RefSeq" id="XP_007830855.1">
    <property type="nucleotide sequence ID" value="XM_007832664.1"/>
</dbReference>
<keyword evidence="1" id="KW-0732">Signal</keyword>
<reference evidence="3" key="1">
    <citation type="journal article" date="2015" name="BMC Genomics">
        <title>Genomic and transcriptomic analysis of the endophytic fungus Pestalotiopsis fici reveals its lifestyle and high potential for synthesis of natural products.</title>
        <authorList>
            <person name="Wang X."/>
            <person name="Zhang X."/>
            <person name="Liu L."/>
            <person name="Xiang M."/>
            <person name="Wang W."/>
            <person name="Sun X."/>
            <person name="Che Y."/>
            <person name="Guo L."/>
            <person name="Liu G."/>
            <person name="Guo L."/>
            <person name="Wang C."/>
            <person name="Yin W.B."/>
            <person name="Stadler M."/>
            <person name="Zhang X."/>
            <person name="Liu X."/>
        </authorList>
    </citation>
    <scope>NUCLEOTIDE SEQUENCE [LARGE SCALE GENOMIC DNA]</scope>
    <source>
        <strain evidence="3">W106-1 / CGMCC3.15140</strain>
    </source>
</reference>
<dbReference type="GeneID" id="19269096"/>
<organism evidence="2 3">
    <name type="scientific">Pestalotiopsis fici (strain W106-1 / CGMCC3.15140)</name>
    <dbReference type="NCBI Taxonomy" id="1229662"/>
    <lineage>
        <taxon>Eukaryota</taxon>
        <taxon>Fungi</taxon>
        <taxon>Dikarya</taxon>
        <taxon>Ascomycota</taxon>
        <taxon>Pezizomycotina</taxon>
        <taxon>Sordariomycetes</taxon>
        <taxon>Xylariomycetidae</taxon>
        <taxon>Amphisphaeriales</taxon>
        <taxon>Sporocadaceae</taxon>
        <taxon>Pestalotiopsis</taxon>
    </lineage>
</organism>
<accession>W3XJ15</accession>
<evidence type="ECO:0000313" key="2">
    <source>
        <dbReference type="EMBL" id="ETS86058.1"/>
    </source>
</evidence>
<dbReference type="OMA" id="ENNYLPC"/>
<gene>
    <name evidence="2" type="ORF">PFICI_04083</name>
</gene>
<dbReference type="KEGG" id="pfy:PFICI_04083"/>
<name>W3XJ15_PESFW</name>
<dbReference type="InParanoid" id="W3XJ15"/>
<feature type="signal peptide" evidence="1">
    <location>
        <begin position="1"/>
        <end position="22"/>
    </location>
</feature>
<evidence type="ECO:0000256" key="1">
    <source>
        <dbReference type="SAM" id="SignalP"/>
    </source>
</evidence>
<sequence>MIGSSALAVLLLASTFLTGLSAQNISASVDQPNPIAQMYPDLISGNLNGTTMIIPIAIAQAQSLVPEYPILESVYTSLLPTFPAGMYPLVVTVKHDHDIQLALYNLSLADFTRAAFEFPFLDLSGDGATPFRLQKTILITASNQIAIEGAQGYDITAYPANFDPPNDAYRSDGDSGTYFSANGVRNGSDIARYMTIATQSTTGGYTANPYPFDFIKNITNQVTFAASSLCDDYQLLYNTSLTAAPFEPKPVIGTVTALLEPFDAPQSWTGVYGWQYAAAFLEPVAPAACPSAKR</sequence>
<dbReference type="Proteomes" id="UP000030651">
    <property type="component" value="Unassembled WGS sequence"/>
</dbReference>
<dbReference type="EMBL" id="KI912110">
    <property type="protein sequence ID" value="ETS86058.1"/>
    <property type="molecule type" value="Genomic_DNA"/>
</dbReference>
<dbReference type="HOGENOM" id="CLU_057891_0_0_1"/>
<dbReference type="OrthoDB" id="265717at2759"/>
<proteinExistence type="predicted"/>
<feature type="chain" id="PRO_5004834747" evidence="1">
    <location>
        <begin position="23"/>
        <end position="294"/>
    </location>
</feature>
<evidence type="ECO:0000313" key="3">
    <source>
        <dbReference type="Proteomes" id="UP000030651"/>
    </source>
</evidence>
<protein>
    <submittedName>
        <fullName evidence="2">Uncharacterized protein</fullName>
    </submittedName>
</protein>